<reference evidence="3 4" key="1">
    <citation type="journal article" date="2015" name="Genome Biol.">
        <title>Comparative genomics of Steinernema reveals deeply conserved gene regulatory networks.</title>
        <authorList>
            <person name="Dillman A.R."/>
            <person name="Macchietto M."/>
            <person name="Porter C.F."/>
            <person name="Rogers A."/>
            <person name="Williams B."/>
            <person name="Antoshechkin I."/>
            <person name="Lee M.M."/>
            <person name="Goodwin Z."/>
            <person name="Lu X."/>
            <person name="Lewis E.E."/>
            <person name="Goodrich-Blair H."/>
            <person name="Stock S.P."/>
            <person name="Adams B.J."/>
            <person name="Sternberg P.W."/>
            <person name="Mortazavi A."/>
        </authorList>
    </citation>
    <scope>NUCLEOTIDE SEQUENCE [LARGE SCALE GENOMIC DNA]</scope>
    <source>
        <strain evidence="3 4">ALL</strain>
    </source>
</reference>
<dbReference type="Proteomes" id="UP000298663">
    <property type="component" value="Unassembled WGS sequence"/>
</dbReference>
<proteinExistence type="predicted"/>
<dbReference type="AlphaFoldDB" id="A0A4U5LNU4"/>
<dbReference type="EMBL" id="AZBU02000015">
    <property type="protein sequence ID" value="TKR57563.1"/>
    <property type="molecule type" value="Genomic_DNA"/>
</dbReference>
<evidence type="ECO:0000259" key="2">
    <source>
        <dbReference type="PROSITE" id="PS50975"/>
    </source>
</evidence>
<feature type="domain" description="ATP-grasp" evidence="2">
    <location>
        <begin position="144"/>
        <end position="355"/>
    </location>
</feature>
<accession>A0A4U5LNU4</accession>
<evidence type="ECO:0000313" key="4">
    <source>
        <dbReference type="Proteomes" id="UP000298663"/>
    </source>
</evidence>
<dbReference type="SUPFAM" id="SSF56059">
    <property type="entry name" value="Glutathione synthetase ATP-binding domain-like"/>
    <property type="match status" value="1"/>
</dbReference>
<evidence type="ECO:0000256" key="1">
    <source>
        <dbReference type="PROSITE-ProRule" id="PRU00409"/>
    </source>
</evidence>
<dbReference type="GO" id="GO:0046872">
    <property type="term" value="F:metal ion binding"/>
    <property type="evidence" value="ECO:0007669"/>
    <property type="project" value="InterPro"/>
</dbReference>
<gene>
    <name evidence="3" type="ORF">L596_030808</name>
</gene>
<evidence type="ECO:0000313" key="3">
    <source>
        <dbReference type="EMBL" id="TKR57563.1"/>
    </source>
</evidence>
<dbReference type="Gene3D" id="3.30.470.20">
    <property type="entry name" value="ATP-grasp fold, B domain"/>
    <property type="match status" value="1"/>
</dbReference>
<dbReference type="PROSITE" id="PS50975">
    <property type="entry name" value="ATP_GRASP"/>
    <property type="match status" value="1"/>
</dbReference>
<name>A0A4U5LNU4_STECR</name>
<protein>
    <recommendedName>
        <fullName evidence="2">ATP-grasp domain-containing protein</fullName>
    </recommendedName>
</protein>
<keyword evidence="1" id="KW-0067">ATP-binding</keyword>
<dbReference type="OrthoDB" id="5801825at2759"/>
<reference evidence="3 4" key="2">
    <citation type="journal article" date="2019" name="G3 (Bethesda)">
        <title>Hybrid Assembly of the Genome of the Entomopathogenic Nematode Steinernema carpocapsae Identifies the X-Chromosome.</title>
        <authorList>
            <person name="Serra L."/>
            <person name="Macchietto M."/>
            <person name="Macias-Munoz A."/>
            <person name="McGill C.J."/>
            <person name="Rodriguez I.M."/>
            <person name="Rodriguez B."/>
            <person name="Murad R."/>
            <person name="Mortazavi A."/>
        </authorList>
    </citation>
    <scope>NUCLEOTIDE SEQUENCE [LARGE SCALE GENOMIC DNA]</scope>
    <source>
        <strain evidence="3 4">ALL</strain>
    </source>
</reference>
<keyword evidence="1" id="KW-0547">Nucleotide-binding</keyword>
<organism evidence="3 4">
    <name type="scientific">Steinernema carpocapsae</name>
    <name type="common">Entomopathogenic nematode</name>
    <dbReference type="NCBI Taxonomy" id="34508"/>
    <lineage>
        <taxon>Eukaryota</taxon>
        <taxon>Metazoa</taxon>
        <taxon>Ecdysozoa</taxon>
        <taxon>Nematoda</taxon>
        <taxon>Chromadorea</taxon>
        <taxon>Rhabditida</taxon>
        <taxon>Tylenchina</taxon>
        <taxon>Panagrolaimomorpha</taxon>
        <taxon>Strongyloidoidea</taxon>
        <taxon>Steinernematidae</taxon>
        <taxon>Steinernema</taxon>
    </lineage>
</organism>
<keyword evidence="4" id="KW-1185">Reference proteome</keyword>
<sequence length="453" mass="52571">MLTPEQKSLFQKWSTEKRLISIAVRNRKKFFLDLEDFKKPSDVALVAFVPNISKPFIGKRACECFDLILFYDETKNATVGALKNYDEIVIEDFEELGEELRELVDLDKLELIHCNELAYAPVCRMREKLGIKDIDHIRCKDQAIKLAKKNDVPTAKSFVLNFKDFHGSVFSVIRKIEKKVGKYPMFRRPILLSGSEGAEKISSRKALFTWIQTQFDQKDSYSYLIEEYLTGREFLASVCLLPNGSFEPLFVKYLEFGWSNVMYIASGRPIPVLVDSFYNADAEFPNLLKFVERVINVFKPPAPHIFTVQGFQLTFQKDDYVLVELAHRPTGPRSNGVSYKSCGISQETALLMIHIDPSYRPRVDPFWKRPSELQLWFPQRQGVLKHYTTFPNKENVKSSMKVQWLHPPGTVFNDPQNIYVYIAIVTLECKDRKRLLHDAKWLAENWRPELSSL</sequence>
<dbReference type="GO" id="GO:0005524">
    <property type="term" value="F:ATP binding"/>
    <property type="evidence" value="ECO:0007669"/>
    <property type="project" value="UniProtKB-UniRule"/>
</dbReference>
<dbReference type="InterPro" id="IPR011761">
    <property type="entry name" value="ATP-grasp"/>
</dbReference>
<comment type="caution">
    <text evidence="3">The sequence shown here is derived from an EMBL/GenBank/DDBJ whole genome shotgun (WGS) entry which is preliminary data.</text>
</comment>